<accession>A0A753DFK1</accession>
<proteinExistence type="predicted"/>
<gene>
    <name evidence="2" type="ORF">G9360_004459</name>
</gene>
<name>A0A753DFK1_SALER</name>
<dbReference type="AlphaFoldDB" id="A0A753DFK1"/>
<reference evidence="2" key="1">
    <citation type="journal article" date="2018" name="Genome Biol.">
        <title>SKESA: strategic k-mer extension for scrupulous assemblies.</title>
        <authorList>
            <person name="Souvorov A."/>
            <person name="Agarwala R."/>
            <person name="Lipman D.J."/>
        </authorList>
    </citation>
    <scope>NUCLEOTIDE SEQUENCE</scope>
    <source>
        <strain evidence="2">15-5639</strain>
    </source>
</reference>
<comment type="caution">
    <text evidence="2">The sequence shown here is derived from an EMBL/GenBank/DDBJ whole genome shotgun (WGS) entry which is preliminary data.</text>
</comment>
<protein>
    <submittedName>
        <fullName evidence="2">LysM peptidoglycan-binding domain-containing protein</fullName>
    </submittedName>
</protein>
<organism evidence="2">
    <name type="scientific">Salmonella enterica</name>
    <name type="common">Salmonella choleraesuis</name>
    <dbReference type="NCBI Taxonomy" id="28901"/>
    <lineage>
        <taxon>Bacteria</taxon>
        <taxon>Pseudomonadati</taxon>
        <taxon>Pseudomonadota</taxon>
        <taxon>Gammaproteobacteria</taxon>
        <taxon>Enterobacterales</taxon>
        <taxon>Enterobacteriaceae</taxon>
        <taxon>Salmonella</taxon>
    </lineage>
</organism>
<reference evidence="2" key="2">
    <citation type="submission" date="2018-07" db="EMBL/GenBank/DDBJ databases">
        <authorList>
            <consortium name="NCBI Pathogen Detection Project"/>
        </authorList>
    </citation>
    <scope>NUCLEOTIDE SEQUENCE</scope>
    <source>
        <strain evidence="2">15-5639</strain>
    </source>
</reference>
<feature type="region of interest" description="Disordered" evidence="1">
    <location>
        <begin position="1"/>
        <end position="43"/>
    </location>
</feature>
<dbReference type="EMBL" id="DAAWHJ010000080">
    <property type="protein sequence ID" value="HAF7902920.1"/>
    <property type="molecule type" value="Genomic_DNA"/>
</dbReference>
<sequence length="43" mass="4648">MVNRTASAHKGIPTTENPRERPQVNTRTTGKGSGHPPKKLSPL</sequence>
<evidence type="ECO:0000256" key="1">
    <source>
        <dbReference type="SAM" id="MobiDB-lite"/>
    </source>
</evidence>
<evidence type="ECO:0000313" key="2">
    <source>
        <dbReference type="EMBL" id="HAF7902920.1"/>
    </source>
</evidence>
<feature type="non-terminal residue" evidence="2">
    <location>
        <position position="43"/>
    </location>
</feature>